<keyword evidence="1" id="KW-1133">Transmembrane helix</keyword>
<dbReference type="HOGENOM" id="CLU_2934926_0_0_9"/>
<dbReference type="EMBL" id="CP006254">
    <property type="protein sequence ID" value="AGT32345.1"/>
    <property type="molecule type" value="Genomic_DNA"/>
</dbReference>
<gene>
    <name evidence="2" type="ORF">M493_10420</name>
</gene>
<reference evidence="2 3" key="1">
    <citation type="journal article" date="2014" name="Genome Announc.">
        <title>Complete Genome Sequence of the Thermophilic Polychlorinated Biphenyl Degrader Geobacillus sp. Strain JF8 (NBRC 109937).</title>
        <authorList>
            <person name="Shintani M."/>
            <person name="Ohtsubo Y."/>
            <person name="Fukuda K."/>
            <person name="Hosoyama A."/>
            <person name="Ohji S."/>
            <person name="Yamazoe A."/>
            <person name="Fujita N."/>
            <person name="Nagata Y."/>
            <person name="Tsuda M."/>
            <person name="Hatta T."/>
            <person name="Kimbara K."/>
        </authorList>
    </citation>
    <scope>NUCLEOTIDE SEQUENCE [LARGE SCALE GENOMIC DNA]</scope>
    <source>
        <strain evidence="2 3">JF8</strain>
    </source>
</reference>
<accession>S5ZDQ7</accession>
<evidence type="ECO:0000256" key="1">
    <source>
        <dbReference type="SAM" id="Phobius"/>
    </source>
</evidence>
<dbReference type="AlphaFoldDB" id="S5ZDQ7"/>
<proteinExistence type="predicted"/>
<keyword evidence="3" id="KW-1185">Reference proteome</keyword>
<protein>
    <submittedName>
        <fullName evidence="2">Uncharacterized protein</fullName>
    </submittedName>
</protein>
<feature type="transmembrane region" description="Helical" evidence="1">
    <location>
        <begin position="16"/>
        <end position="37"/>
    </location>
</feature>
<dbReference type="KEGG" id="gjf:M493_10420"/>
<keyword evidence="1" id="KW-0812">Transmembrane</keyword>
<keyword evidence="1" id="KW-0472">Membrane</keyword>
<evidence type="ECO:0000313" key="2">
    <source>
        <dbReference type="EMBL" id="AGT32345.1"/>
    </source>
</evidence>
<sequence>MVNDAAFGVTFYAPKVVLTCLPIAGSWLLSGGAALFYSADFSVRLVGVIKVCYDYISRTE</sequence>
<dbReference type="STRING" id="1921421.M493_10420"/>
<evidence type="ECO:0000313" key="3">
    <source>
        <dbReference type="Proteomes" id="UP000015500"/>
    </source>
</evidence>
<name>S5ZDQ7_GEOG3</name>
<dbReference type="PATRIC" id="fig|1345697.3.peg.2013"/>
<dbReference type="Proteomes" id="UP000015500">
    <property type="component" value="Chromosome"/>
</dbReference>
<organism evidence="2 3">
    <name type="scientific">Geobacillus genomosp. 3</name>
    <dbReference type="NCBI Taxonomy" id="1921421"/>
    <lineage>
        <taxon>Bacteria</taxon>
        <taxon>Bacillati</taxon>
        <taxon>Bacillota</taxon>
        <taxon>Bacilli</taxon>
        <taxon>Bacillales</taxon>
        <taxon>Anoxybacillaceae</taxon>
        <taxon>Geobacillus</taxon>
    </lineage>
</organism>